<dbReference type="KEGG" id="fek:C1H87_10070"/>
<keyword evidence="2" id="KW-1185">Reference proteome</keyword>
<protein>
    <recommendedName>
        <fullName evidence="3">Multidrug transporter</fullName>
    </recommendedName>
</protein>
<dbReference type="PANTHER" id="PTHR41339">
    <property type="entry name" value="LIPL48"/>
    <property type="match status" value="1"/>
</dbReference>
<evidence type="ECO:0008006" key="3">
    <source>
        <dbReference type="Google" id="ProtNLM"/>
    </source>
</evidence>
<evidence type="ECO:0000313" key="1">
    <source>
        <dbReference type="EMBL" id="AUP79023.1"/>
    </source>
</evidence>
<organism evidence="1 2">
    <name type="scientific">Flavivirga eckloniae</name>
    <dbReference type="NCBI Taxonomy" id="1803846"/>
    <lineage>
        <taxon>Bacteria</taxon>
        <taxon>Pseudomonadati</taxon>
        <taxon>Bacteroidota</taxon>
        <taxon>Flavobacteriia</taxon>
        <taxon>Flavobacteriales</taxon>
        <taxon>Flavobacteriaceae</taxon>
        <taxon>Flavivirga</taxon>
    </lineage>
</organism>
<dbReference type="Proteomes" id="UP000235826">
    <property type="component" value="Chromosome"/>
</dbReference>
<accession>A0A2K9PPM0</accession>
<evidence type="ECO:0000313" key="2">
    <source>
        <dbReference type="Proteomes" id="UP000235826"/>
    </source>
</evidence>
<dbReference type="SUPFAM" id="SSF51126">
    <property type="entry name" value="Pectin lyase-like"/>
    <property type="match status" value="1"/>
</dbReference>
<proteinExistence type="predicted"/>
<dbReference type="InterPro" id="IPR011050">
    <property type="entry name" value="Pectin_lyase_fold/virulence"/>
</dbReference>
<reference evidence="1 2" key="1">
    <citation type="submission" date="2018-01" db="EMBL/GenBank/DDBJ databases">
        <title>Complete genome sequence of Flavivirga eckloniae ECD14 isolated from seaweed Ecklonia cava.</title>
        <authorList>
            <person name="Lee J.H."/>
            <person name="Baik K.S."/>
            <person name="Seong C.N."/>
        </authorList>
    </citation>
    <scope>NUCLEOTIDE SEQUENCE [LARGE SCALE GENOMIC DNA]</scope>
    <source>
        <strain evidence="1 2">ECD14</strain>
    </source>
</reference>
<name>A0A2K9PPM0_9FLAO</name>
<dbReference type="PANTHER" id="PTHR41339:SF1">
    <property type="entry name" value="SECRETED PROTEIN"/>
    <property type="match status" value="1"/>
</dbReference>
<dbReference type="EMBL" id="CP025791">
    <property type="protein sequence ID" value="AUP79023.1"/>
    <property type="molecule type" value="Genomic_DNA"/>
</dbReference>
<dbReference type="OrthoDB" id="1521716at2"/>
<dbReference type="RefSeq" id="WP_102755678.1">
    <property type="nucleotide sequence ID" value="NZ_CP025791.1"/>
</dbReference>
<sequence length="400" mass="41152">MKTFKNLLIAITVISIFSCSSDDDNRTIDPGNGGDNPITGNELKGDLSEDAKLLASVEYTLTGSFTVKSGATLTIEPGTVIKAKSGRTDIFLAVERGAKIIAKGTAANPIKFTSDASSPKAGDWGGIVIAGKAKSNKGTDVQSEVAGLLYGGSDDADNSGELSYIIAEYTGAKINGEQEFNGISFFGVGNGTVVNNIVVSNGNDDGIEFFGGSVNVTNVYCANIADDMFDWTGGYTGTITNAFGVRNDGFDAATDDPRGIEGDSNSSDANAAPISTPTLKNVTILNLNPDVALKAGAEIRRGTQAIISNILFAAYGNASFGNRIDTKDDKGNGTLTISNASAQGNVGDDKVGGDITGTVTAITDGISVPSDNTVNTKAGVGADLSAFDWANQSFVVTKLN</sequence>
<dbReference type="PROSITE" id="PS51257">
    <property type="entry name" value="PROKAR_LIPOPROTEIN"/>
    <property type="match status" value="1"/>
</dbReference>
<dbReference type="AlphaFoldDB" id="A0A2K9PPM0"/>
<gene>
    <name evidence="1" type="ORF">C1H87_10070</name>
</gene>
<dbReference type="Gene3D" id="2.160.20.10">
    <property type="entry name" value="Single-stranded right-handed beta-helix, Pectin lyase-like"/>
    <property type="match status" value="1"/>
</dbReference>
<dbReference type="InterPro" id="IPR012334">
    <property type="entry name" value="Pectin_lyas_fold"/>
</dbReference>